<dbReference type="Gene3D" id="3.40.30.10">
    <property type="entry name" value="Glutaredoxin"/>
    <property type="match status" value="1"/>
</dbReference>
<evidence type="ECO:0000313" key="12">
    <source>
        <dbReference type="Proteomes" id="UP000009046"/>
    </source>
</evidence>
<keyword evidence="3" id="KW-0809">Transit peptide</keyword>
<keyword evidence="4 10" id="KW-0689">Ribosomal protein</keyword>
<dbReference type="FunCoup" id="E0W4C2">
    <property type="interactions" value="54"/>
</dbReference>
<evidence type="ECO:0000313" key="10">
    <source>
        <dbReference type="EMBL" id="EEB20478.1"/>
    </source>
</evidence>
<evidence type="ECO:0000256" key="1">
    <source>
        <dbReference type="ARBA" id="ARBA00004173"/>
    </source>
</evidence>
<evidence type="ECO:0000256" key="8">
    <source>
        <dbReference type="ARBA" id="ARBA00042721"/>
    </source>
</evidence>
<dbReference type="InterPro" id="IPR019716">
    <property type="entry name" value="Ribosomal_mL53"/>
</dbReference>
<organism>
    <name type="scientific">Pediculus humanus subsp. corporis</name>
    <name type="common">Body louse</name>
    <dbReference type="NCBI Taxonomy" id="121224"/>
    <lineage>
        <taxon>Eukaryota</taxon>
        <taxon>Metazoa</taxon>
        <taxon>Ecdysozoa</taxon>
        <taxon>Arthropoda</taxon>
        <taxon>Hexapoda</taxon>
        <taxon>Insecta</taxon>
        <taxon>Pterygota</taxon>
        <taxon>Neoptera</taxon>
        <taxon>Paraneoptera</taxon>
        <taxon>Psocodea</taxon>
        <taxon>Troctomorpha</taxon>
        <taxon>Phthiraptera</taxon>
        <taxon>Anoplura</taxon>
        <taxon>Pediculidae</taxon>
        <taxon>Pediculus</taxon>
    </lineage>
</organism>
<dbReference type="RefSeq" id="XP_002433216.1">
    <property type="nucleotide sequence ID" value="XM_002433171.1"/>
</dbReference>
<dbReference type="Proteomes" id="UP000009046">
    <property type="component" value="Unassembled WGS sequence"/>
</dbReference>
<evidence type="ECO:0000313" key="11">
    <source>
        <dbReference type="EnsemblMetazoa" id="PHUM617250-PA"/>
    </source>
</evidence>
<keyword evidence="9" id="KW-0812">Transmembrane</keyword>
<evidence type="ECO:0000256" key="3">
    <source>
        <dbReference type="ARBA" id="ARBA00022946"/>
    </source>
</evidence>
<dbReference type="AlphaFoldDB" id="E0W4C2"/>
<evidence type="ECO:0000256" key="4">
    <source>
        <dbReference type="ARBA" id="ARBA00022980"/>
    </source>
</evidence>
<dbReference type="OMA" id="HIMARKH"/>
<dbReference type="OrthoDB" id="10014237at2759"/>
<keyword evidence="9" id="KW-1133">Transmembrane helix</keyword>
<dbReference type="InParanoid" id="E0W4C2"/>
<dbReference type="InterPro" id="IPR052473">
    <property type="entry name" value="mtLSU_mL53"/>
</dbReference>
<dbReference type="PANTHER" id="PTHR33618:SF1">
    <property type="entry name" value="LARGE RIBOSOMAL SUBUNIT PROTEIN ML53"/>
    <property type="match status" value="1"/>
</dbReference>
<dbReference type="eggNOG" id="ENOG502SG6N">
    <property type="taxonomic scope" value="Eukaryota"/>
</dbReference>
<dbReference type="GO" id="GO:0005762">
    <property type="term" value="C:mitochondrial large ribosomal subunit"/>
    <property type="evidence" value="ECO:0007669"/>
    <property type="project" value="TreeGrafter"/>
</dbReference>
<accession>E0W4C2</accession>
<comment type="subcellular location">
    <subcellularLocation>
        <location evidence="1">Mitochondrion</location>
    </subcellularLocation>
</comment>
<keyword evidence="9" id="KW-0472">Membrane</keyword>
<dbReference type="STRING" id="121224.E0W4C2"/>
<dbReference type="GeneID" id="8239877"/>
<dbReference type="EMBL" id="AAZO01007550">
    <property type="status" value="NOT_ANNOTATED_CDS"/>
    <property type="molecule type" value="Genomic_DNA"/>
</dbReference>
<keyword evidence="12" id="KW-1185">Reference proteome</keyword>
<evidence type="ECO:0000256" key="6">
    <source>
        <dbReference type="ARBA" id="ARBA00023274"/>
    </source>
</evidence>
<dbReference type="VEuPathDB" id="VectorBase:PHUM617250"/>
<gene>
    <name evidence="11" type="primary">8239877</name>
    <name evidence="10" type="ORF">Phum_PHUM617250</name>
</gene>
<dbReference type="EMBL" id="DS235886">
    <property type="protein sequence ID" value="EEB20478.1"/>
    <property type="molecule type" value="Genomic_DNA"/>
</dbReference>
<comment type="similarity">
    <text evidence="2">Belongs to the mitochondrion-specific ribosomal protein mL53 family.</text>
</comment>
<dbReference type="PANTHER" id="PTHR33618">
    <property type="entry name" value="39S RIBOSOMAL PROTEIN L53, MITOCHONDRIAL"/>
    <property type="match status" value="1"/>
</dbReference>
<reference evidence="10" key="1">
    <citation type="submission" date="2007-04" db="EMBL/GenBank/DDBJ databases">
        <title>Annotation of Pediculus humanus corporis strain USDA.</title>
        <authorList>
            <person name="Kirkness E."/>
            <person name="Hannick L."/>
            <person name="Hass B."/>
            <person name="Bruggner R."/>
            <person name="Lawson D."/>
            <person name="Bidwell S."/>
            <person name="Joardar V."/>
            <person name="Caler E."/>
            <person name="Walenz B."/>
            <person name="Inman J."/>
            <person name="Schobel S."/>
            <person name="Galinsky K."/>
            <person name="Amedeo P."/>
            <person name="Strausberg R."/>
        </authorList>
    </citation>
    <scope>NUCLEOTIDE SEQUENCE</scope>
    <source>
        <strain evidence="10">USDA</strain>
    </source>
</reference>
<proteinExistence type="inferred from homology"/>
<dbReference type="CTD" id="8239877"/>
<evidence type="ECO:0000256" key="5">
    <source>
        <dbReference type="ARBA" id="ARBA00023128"/>
    </source>
</evidence>
<keyword evidence="6" id="KW-0687">Ribonucleoprotein</keyword>
<dbReference type="KEGG" id="phu:Phum_PHUM617250"/>
<evidence type="ECO:0000256" key="9">
    <source>
        <dbReference type="SAM" id="Phobius"/>
    </source>
</evidence>
<dbReference type="EnsemblMetazoa" id="PHUM617250-RA">
    <property type="protein sequence ID" value="PHUM617250-PA"/>
    <property type="gene ID" value="PHUM617250"/>
</dbReference>
<reference evidence="10" key="2">
    <citation type="submission" date="2007-04" db="EMBL/GenBank/DDBJ databases">
        <title>The genome of the human body louse.</title>
        <authorList>
            <consortium name="The Human Body Louse Genome Consortium"/>
            <person name="Kirkness E."/>
            <person name="Walenz B."/>
            <person name="Hass B."/>
            <person name="Bruggner R."/>
            <person name="Strausberg R."/>
        </authorList>
    </citation>
    <scope>NUCLEOTIDE SEQUENCE</scope>
    <source>
        <strain evidence="10">USDA</strain>
    </source>
</reference>
<reference evidence="11" key="3">
    <citation type="submission" date="2021-02" db="UniProtKB">
        <authorList>
            <consortium name="EnsemblMetazoa"/>
        </authorList>
    </citation>
    <scope>IDENTIFICATION</scope>
    <source>
        <strain evidence="11">USDA</strain>
    </source>
</reference>
<sequence>MALVRDAIYKPPLKFYQIVKKEIDGFNLKIVKRLLIKFDPFRKDVKEISNFIHKKEVQESNPKLQIKTEILTDRSEQTITFDLTNGQTFIFKCANLKSLEILRLINTHITPLSPVEEPVDSEGYNLKVIDSLYSQVPAFTDIFDEETWYIFAFCFVVGTVIVAFIISRFVTIKPVE</sequence>
<dbReference type="Pfam" id="PF10780">
    <property type="entry name" value="MRP_L53"/>
    <property type="match status" value="1"/>
</dbReference>
<protein>
    <recommendedName>
        <fullName evidence="7">Large ribosomal subunit protein mL53</fullName>
    </recommendedName>
    <alternativeName>
        <fullName evidence="8">39S ribosomal protein L53, mitochondrial</fullName>
    </alternativeName>
</protein>
<evidence type="ECO:0000256" key="2">
    <source>
        <dbReference type="ARBA" id="ARBA00005557"/>
    </source>
</evidence>
<evidence type="ECO:0000256" key="7">
    <source>
        <dbReference type="ARBA" id="ARBA00035180"/>
    </source>
</evidence>
<dbReference type="HOGENOM" id="CLU_1527018_0_0_1"/>
<name>E0W4C2_PEDHC</name>
<keyword evidence="5" id="KW-0496">Mitochondrion</keyword>
<feature type="transmembrane region" description="Helical" evidence="9">
    <location>
        <begin position="148"/>
        <end position="170"/>
    </location>
</feature>